<proteinExistence type="predicted"/>
<dbReference type="InterPro" id="IPR059100">
    <property type="entry name" value="TSP3_bac"/>
</dbReference>
<feature type="non-terminal residue" evidence="6">
    <location>
        <position position="118"/>
    </location>
</feature>
<organism evidence="6 7">
    <name type="scientific">Streptococcus hohhotensis</name>
    <dbReference type="NCBI Taxonomy" id="2866998"/>
    <lineage>
        <taxon>Bacteria</taxon>
        <taxon>Bacillati</taxon>
        <taxon>Bacillota</taxon>
        <taxon>Bacilli</taxon>
        <taxon>Lactobacillales</taxon>
        <taxon>Streptococcaceae</taxon>
        <taxon>Streptococcus</taxon>
        <taxon>Streptococcus mitis group</taxon>
    </lineage>
</organism>
<protein>
    <recommendedName>
        <fullName evidence="8">YSIRK signal domain/LPXTG anchor domain surface protein</fullName>
    </recommendedName>
</protein>
<dbReference type="RefSeq" id="WP_224219108.1">
    <property type="nucleotide sequence ID" value="NZ_JAIRCA020000026.1"/>
</dbReference>
<feature type="compositionally biased region" description="Basic and acidic residues" evidence="5">
    <location>
        <begin position="109"/>
        <end position="118"/>
    </location>
</feature>
<name>A0ABT6QFM1_9STRE</name>
<dbReference type="Proteomes" id="UP001156146">
    <property type="component" value="Unassembled WGS sequence"/>
</dbReference>
<dbReference type="SUPFAM" id="SSF103647">
    <property type="entry name" value="TSP type-3 repeat"/>
    <property type="match status" value="1"/>
</dbReference>
<evidence type="ECO:0000256" key="2">
    <source>
        <dbReference type="ARBA" id="ARBA00022525"/>
    </source>
</evidence>
<sequence>TEEVVVKVPVKIQRDTDGDGIPDVKDPDDDNDGIPDEEEIKNGTDPKVADNLTGTVTEKTVPEKKPVPANTKVITPNKPGTTITTDKPVNGLTVDNGGNLKGTPEVDNWEPKEEERTV</sequence>
<evidence type="ECO:0000313" key="6">
    <source>
        <dbReference type="EMBL" id="MDI2140270.1"/>
    </source>
</evidence>
<keyword evidence="3" id="KW-0732">Signal</keyword>
<evidence type="ECO:0000256" key="3">
    <source>
        <dbReference type="ARBA" id="ARBA00022729"/>
    </source>
</evidence>
<comment type="subcellular location">
    <subcellularLocation>
        <location evidence="1">Secreted</location>
    </subcellularLocation>
</comment>
<dbReference type="InterPro" id="IPR028974">
    <property type="entry name" value="TSP_type-3_rpt"/>
</dbReference>
<evidence type="ECO:0000313" key="7">
    <source>
        <dbReference type="Proteomes" id="UP001156146"/>
    </source>
</evidence>
<evidence type="ECO:0008006" key="8">
    <source>
        <dbReference type="Google" id="ProtNLM"/>
    </source>
</evidence>
<dbReference type="EMBL" id="JAIRCA020000026">
    <property type="protein sequence ID" value="MDI2140270.1"/>
    <property type="molecule type" value="Genomic_DNA"/>
</dbReference>
<feature type="non-terminal residue" evidence="6">
    <location>
        <position position="1"/>
    </location>
</feature>
<feature type="compositionally biased region" description="Polar residues" evidence="5">
    <location>
        <begin position="72"/>
        <end position="87"/>
    </location>
</feature>
<evidence type="ECO:0000256" key="4">
    <source>
        <dbReference type="ARBA" id="ARBA00022837"/>
    </source>
</evidence>
<feature type="region of interest" description="Disordered" evidence="5">
    <location>
        <begin position="1"/>
        <end position="118"/>
    </location>
</feature>
<feature type="compositionally biased region" description="Basic and acidic residues" evidence="5">
    <location>
        <begin position="12"/>
        <end position="25"/>
    </location>
</feature>
<keyword evidence="2" id="KW-0964">Secreted</keyword>
<gene>
    <name evidence="6" type="ORF">K4Z77_008945</name>
</gene>
<reference evidence="6" key="1">
    <citation type="submission" date="2023-05" db="EMBL/GenBank/DDBJ databases">
        <title>Streptococcus hohhotensis sp. nov., isolated from the breast milk of healthy women.</title>
        <authorList>
            <person name="Liu W."/>
        </authorList>
    </citation>
    <scope>NUCLEOTIDE SEQUENCE</scope>
    <source>
        <strain evidence="6">IMAU99199</strain>
    </source>
</reference>
<evidence type="ECO:0000256" key="1">
    <source>
        <dbReference type="ARBA" id="ARBA00004613"/>
    </source>
</evidence>
<dbReference type="Gene3D" id="4.10.1080.10">
    <property type="entry name" value="TSP type-3 repeat"/>
    <property type="match status" value="1"/>
</dbReference>
<accession>A0ABT6QFM1</accession>
<comment type="caution">
    <text evidence="6">The sequence shown here is derived from an EMBL/GenBank/DDBJ whole genome shotgun (WGS) entry which is preliminary data.</text>
</comment>
<keyword evidence="4" id="KW-0106">Calcium</keyword>
<keyword evidence="7" id="KW-1185">Reference proteome</keyword>
<dbReference type="Pfam" id="PF18884">
    <property type="entry name" value="TSP3_bac"/>
    <property type="match status" value="1"/>
</dbReference>
<feature type="compositionally biased region" description="Acidic residues" evidence="5">
    <location>
        <begin position="26"/>
        <end position="39"/>
    </location>
</feature>
<evidence type="ECO:0000256" key="5">
    <source>
        <dbReference type="SAM" id="MobiDB-lite"/>
    </source>
</evidence>